<proteinExistence type="predicted"/>
<dbReference type="SUPFAM" id="SSF54001">
    <property type="entry name" value="Cysteine proteinases"/>
    <property type="match status" value="1"/>
</dbReference>
<sequence>MRHRILRAVTFLVIFFFTWTSGGMFNVAFAAYHEAQKPSAGKKHEQRPEEKFQKAVEDIKSIIHSGKASFETRKSKIREKRDAIESLDKEIKSQFADTENKLKNAGLPQEILQRHYNFVKHYEDNLKELRTNLDAADKTKTKAEFDTQLQNVQKHLEKVAPPRKHKALDPNKLPHRISDIKRKEPRTKPEEFQKDMKQTAGIVIPEKAGIHSSAVIPAKAGIQEINNKHILLVANGPLTGLVESLPKFEKQQSLPQPIVLALAHDAPTAADLAQTIDVQLTSTIRAKAAELNYSPVKIYNWVRNNVEYVPTYGSIQGADMCLQTLQGNDFDIASLLIALLRASGIHARYVYGTIELPIDKVMNWVGGFTDANAAVNFIASGGTPVAGLISGGKISAVRMEHVWVEAFVKFYPMRGAKHITGQGDSWIPLDASFKQYNYTQGIDIKSAVPFDAQGFVNQIQSTATIDTANSSVTNINSTYIQQQMQSYQTQVKNYIEQNYPNATVGDVLGKKEIIKQNFSFLAGTLPYQKSTVGIRYSEIPDSLRHKITFKVTKDIYDEDTGTAINITKRLPEIAGKKITLSYSPATAQDEATINSYLPKPHADGTPIQPSELPTSLPAYLINLKPELRIDGIIVATGTAIGKGYQETFDMVFTEPGPGGGTDIVSNQIDAGAYHAIAINTGKIPKSQMEALKNKMEMTKAKLETGNVDDLTKEDILGDMLFATALSYYVQFDSLNEIQSRTMGIKVLRWPSESIFASAIKTNLLYGIPHTVAHGGLSMDVDRSLNVVASLDGEKNKTIQFMQVSGMNGSALEHAVPEMMFSTPENPVEGVSAVKALQIASNQGIPIYTINQSNINTIMPQLQVDAQVKADIQNAVNAGKVVTVSKTNINYNGWTGCGYIIINPNTGAGAYMISGGLSGAQLLLLLVGALLIAIGIFAELPAAVVLAVVTIFITLIQNISVLLFTSNDDPWRIVNVMIVTVTIGLAVAGIWLGATPALVAFAVFWLFFSFAVEWMLDALRKIYPTQTGLYWRKEQWMV</sequence>
<dbReference type="InterPro" id="IPR038765">
    <property type="entry name" value="Papain-like_cys_pep_sf"/>
</dbReference>
<dbReference type="PANTHER" id="PTHR33490">
    <property type="entry name" value="BLR5614 PROTEIN-RELATED"/>
    <property type="match status" value="1"/>
</dbReference>
<name>A0A0W8FPV3_9ZZZZ</name>
<keyword evidence="1" id="KW-0175">Coiled coil</keyword>
<feature type="transmembrane region" description="Helical" evidence="2">
    <location>
        <begin position="997"/>
        <end position="1015"/>
    </location>
</feature>
<gene>
    <name evidence="4" type="ORF">ASZ90_007263</name>
</gene>
<keyword evidence="2" id="KW-0472">Membrane</keyword>
<feature type="transmembrane region" description="Helical" evidence="2">
    <location>
        <begin position="919"/>
        <end position="937"/>
    </location>
</feature>
<evidence type="ECO:0000313" key="4">
    <source>
        <dbReference type="EMBL" id="KUG22952.1"/>
    </source>
</evidence>
<dbReference type="AlphaFoldDB" id="A0A0W8FPV3"/>
<feature type="coiled-coil region" evidence="1">
    <location>
        <begin position="119"/>
        <end position="146"/>
    </location>
</feature>
<dbReference type="Pfam" id="PF01841">
    <property type="entry name" value="Transglut_core"/>
    <property type="match status" value="1"/>
</dbReference>
<protein>
    <submittedName>
        <fullName evidence="4">Tola protein</fullName>
    </submittedName>
</protein>
<organism evidence="4">
    <name type="scientific">hydrocarbon metagenome</name>
    <dbReference type="NCBI Taxonomy" id="938273"/>
    <lineage>
        <taxon>unclassified sequences</taxon>
        <taxon>metagenomes</taxon>
        <taxon>ecological metagenomes</taxon>
    </lineage>
</organism>
<keyword evidence="2" id="KW-0812">Transmembrane</keyword>
<dbReference type="InterPro" id="IPR002931">
    <property type="entry name" value="Transglutaminase-like"/>
</dbReference>
<evidence type="ECO:0000259" key="3">
    <source>
        <dbReference type="Pfam" id="PF01841"/>
    </source>
</evidence>
<feature type="transmembrane region" description="Helical" evidence="2">
    <location>
        <begin position="943"/>
        <end position="963"/>
    </location>
</feature>
<feature type="domain" description="Transglutaminase-like" evidence="3">
    <location>
        <begin position="281"/>
        <end position="431"/>
    </location>
</feature>
<feature type="transmembrane region" description="Helical" evidence="2">
    <location>
        <begin position="972"/>
        <end position="991"/>
    </location>
</feature>
<comment type="caution">
    <text evidence="4">The sequence shown here is derived from an EMBL/GenBank/DDBJ whole genome shotgun (WGS) entry which is preliminary data.</text>
</comment>
<dbReference type="Gene3D" id="3.10.620.30">
    <property type="match status" value="1"/>
</dbReference>
<keyword evidence="2" id="KW-1133">Transmembrane helix</keyword>
<accession>A0A0W8FPV3</accession>
<evidence type="ECO:0000256" key="2">
    <source>
        <dbReference type="SAM" id="Phobius"/>
    </source>
</evidence>
<reference evidence="4" key="1">
    <citation type="journal article" date="2015" name="Proc. Natl. Acad. Sci. U.S.A.">
        <title>Networks of energetic and metabolic interactions define dynamics in microbial communities.</title>
        <authorList>
            <person name="Embree M."/>
            <person name="Liu J.K."/>
            <person name="Al-Bassam M.M."/>
            <person name="Zengler K."/>
        </authorList>
    </citation>
    <scope>NUCLEOTIDE SEQUENCE</scope>
</reference>
<evidence type="ECO:0000256" key="1">
    <source>
        <dbReference type="SAM" id="Coils"/>
    </source>
</evidence>
<feature type="transmembrane region" description="Helical" evidence="2">
    <location>
        <begin position="892"/>
        <end position="912"/>
    </location>
</feature>
<dbReference type="EMBL" id="LNQE01000930">
    <property type="protein sequence ID" value="KUG22952.1"/>
    <property type="molecule type" value="Genomic_DNA"/>
</dbReference>